<dbReference type="Gene3D" id="2.60.120.260">
    <property type="entry name" value="Galactose-binding domain-like"/>
    <property type="match status" value="1"/>
</dbReference>
<dbReference type="OrthoDB" id="321999at2"/>
<feature type="chain" id="PRO_5012624579" description="NAD glycohydrolase translocation F5/8 type C domain-containing protein" evidence="1">
    <location>
        <begin position="23"/>
        <end position="184"/>
    </location>
</feature>
<dbReference type="Proteomes" id="UP000220836">
    <property type="component" value="Unassembled WGS sequence"/>
</dbReference>
<dbReference type="InterPro" id="IPR008979">
    <property type="entry name" value="Galactose-bd-like_sf"/>
</dbReference>
<evidence type="ECO:0000313" key="3">
    <source>
        <dbReference type="EMBL" id="SMX50072.1"/>
    </source>
</evidence>
<protein>
    <recommendedName>
        <fullName evidence="2">NAD glycohydrolase translocation F5/8 type C domain-containing protein</fullName>
    </recommendedName>
</protein>
<sequence>MINLTKHMTLGALLLFGMPVFAGQSCAQMGATELVRSQLYCASSVLAPQSGNTYGPENLFDGNFRTAWCEGVAGNGEGQEIYVRIEDGIPFRRLLIHNGYAKSTDTYRSNGRARSIDVLTDRGDRIRTVLPDTSSEVVLNLPGPIEYHELRIRIVDVYPGAKYQDTCINLIIPDFEYERSLEFQ</sequence>
<dbReference type="Pfam" id="PF25302">
    <property type="entry name" value="NADase_transloc"/>
    <property type="match status" value="1"/>
</dbReference>
<dbReference type="RefSeq" id="WP_097806878.1">
    <property type="nucleotide sequence ID" value="NZ_FXYH01000026.1"/>
</dbReference>
<organism evidence="3 4">
    <name type="scientific">Pelagimonas varians</name>
    <dbReference type="NCBI Taxonomy" id="696760"/>
    <lineage>
        <taxon>Bacteria</taxon>
        <taxon>Pseudomonadati</taxon>
        <taxon>Pseudomonadota</taxon>
        <taxon>Alphaproteobacteria</taxon>
        <taxon>Rhodobacterales</taxon>
        <taxon>Roseobacteraceae</taxon>
        <taxon>Pelagimonas</taxon>
    </lineage>
</organism>
<dbReference type="EMBL" id="FXYH01000026">
    <property type="protein sequence ID" value="SMX50072.1"/>
    <property type="molecule type" value="Genomic_DNA"/>
</dbReference>
<dbReference type="InterPro" id="IPR057561">
    <property type="entry name" value="NADase_transloc"/>
</dbReference>
<proteinExistence type="predicted"/>
<feature type="signal peptide" evidence="1">
    <location>
        <begin position="1"/>
        <end position="22"/>
    </location>
</feature>
<dbReference type="PROSITE" id="PS51257">
    <property type="entry name" value="PROKAR_LIPOPROTEIN"/>
    <property type="match status" value="1"/>
</dbReference>
<keyword evidence="4" id="KW-1185">Reference proteome</keyword>
<keyword evidence="1" id="KW-0732">Signal</keyword>
<dbReference type="SUPFAM" id="SSF49785">
    <property type="entry name" value="Galactose-binding domain-like"/>
    <property type="match status" value="1"/>
</dbReference>
<gene>
    <name evidence="3" type="ORF">PEV8663_04471</name>
</gene>
<feature type="domain" description="NAD glycohydrolase translocation F5/8 type C" evidence="2">
    <location>
        <begin position="41"/>
        <end position="169"/>
    </location>
</feature>
<evidence type="ECO:0000313" key="4">
    <source>
        <dbReference type="Proteomes" id="UP000220836"/>
    </source>
</evidence>
<evidence type="ECO:0000256" key="1">
    <source>
        <dbReference type="SAM" id="SignalP"/>
    </source>
</evidence>
<accession>A0A238L6R1</accession>
<name>A0A238L6R1_9RHOB</name>
<reference evidence="3 4" key="1">
    <citation type="submission" date="2017-05" db="EMBL/GenBank/DDBJ databases">
        <authorList>
            <person name="Song R."/>
            <person name="Chenine A.L."/>
            <person name="Ruprecht R.M."/>
        </authorList>
    </citation>
    <scope>NUCLEOTIDE SEQUENCE [LARGE SCALE GENOMIC DNA]</scope>
    <source>
        <strain evidence="3 4">CECT 8663</strain>
    </source>
</reference>
<dbReference type="NCBIfam" id="NF047619">
    <property type="entry name" value="NADase_discoid"/>
    <property type="match status" value="1"/>
</dbReference>
<evidence type="ECO:0000259" key="2">
    <source>
        <dbReference type="Pfam" id="PF25302"/>
    </source>
</evidence>
<dbReference type="AlphaFoldDB" id="A0A238L6R1"/>